<organism evidence="1 2">
    <name type="scientific">Blumeria graminis f. sp. tritici</name>
    <dbReference type="NCBI Taxonomy" id="62690"/>
    <lineage>
        <taxon>Eukaryota</taxon>
        <taxon>Fungi</taxon>
        <taxon>Dikarya</taxon>
        <taxon>Ascomycota</taxon>
        <taxon>Pezizomycotina</taxon>
        <taxon>Leotiomycetes</taxon>
        <taxon>Erysiphales</taxon>
        <taxon>Erysiphaceae</taxon>
        <taxon>Blumeria</taxon>
    </lineage>
</organism>
<reference evidence="1 2" key="1">
    <citation type="submission" date="2018-08" db="EMBL/GenBank/DDBJ databases">
        <authorList>
            <person name="Muller C M."/>
        </authorList>
    </citation>
    <scope>NUCLEOTIDE SEQUENCE [LARGE SCALE GENOMIC DNA]</scope>
</reference>
<dbReference type="EMBL" id="LR026987">
    <property type="protein sequence ID" value="VCU40849.1"/>
    <property type="molecule type" value="Genomic_DNA"/>
</dbReference>
<dbReference type="Proteomes" id="UP000324639">
    <property type="component" value="Chromosome Bgt_-04"/>
</dbReference>
<name>A0A9X9LAJ9_BLUGR</name>
<dbReference type="AlphaFoldDB" id="A0A9X9LAJ9"/>
<sequence length="53" mass="6083">MVSMRPWLSMMQDNPPSHAAAIKMEGMSLRPFSRFSGWPTRLIFTRLKLFGIG</sequence>
<proteinExistence type="predicted"/>
<protein>
    <submittedName>
        <fullName evidence="1">Bgt-50739</fullName>
    </submittedName>
</protein>
<accession>A0A9X9LAJ9</accession>
<evidence type="ECO:0000313" key="1">
    <source>
        <dbReference type="EMBL" id="VCU40849.1"/>
    </source>
</evidence>
<evidence type="ECO:0000313" key="2">
    <source>
        <dbReference type="Proteomes" id="UP000324639"/>
    </source>
</evidence>
<keyword evidence="2" id="KW-1185">Reference proteome</keyword>
<gene>
    <name evidence="1" type="ORF">BGT96224V316_LOCUS2106</name>
</gene>